<dbReference type="Proteomes" id="UP000075714">
    <property type="component" value="Unassembled WGS sequence"/>
</dbReference>
<comment type="caution">
    <text evidence="2">The sequence shown here is derived from an EMBL/GenBank/DDBJ whole genome shotgun (WGS) entry which is preliminary data.</text>
</comment>
<feature type="compositionally biased region" description="Low complexity" evidence="1">
    <location>
        <begin position="111"/>
        <end position="122"/>
    </location>
</feature>
<organism evidence="2 3">
    <name type="scientific">Gonium pectorale</name>
    <name type="common">Green alga</name>
    <dbReference type="NCBI Taxonomy" id="33097"/>
    <lineage>
        <taxon>Eukaryota</taxon>
        <taxon>Viridiplantae</taxon>
        <taxon>Chlorophyta</taxon>
        <taxon>core chlorophytes</taxon>
        <taxon>Chlorophyceae</taxon>
        <taxon>CS clade</taxon>
        <taxon>Chlamydomonadales</taxon>
        <taxon>Volvocaceae</taxon>
        <taxon>Gonium</taxon>
    </lineage>
</organism>
<gene>
    <name evidence="2" type="ORF">GPECTOR_1g747</name>
</gene>
<keyword evidence="3" id="KW-1185">Reference proteome</keyword>
<dbReference type="AlphaFoldDB" id="A0A150H4Q6"/>
<sequence>MGSLVPGWDAELVPPRVKSHPETGPARHRLPHHEAPHKYTFTDWTEELTTLRSSLPHRSSSQGGHDDKHGSPGADKHGPAWWRALEVGHLNEQPDTEAAEQGAGAHHSTFVPQVLPQQRQQLDFGDRG</sequence>
<feature type="compositionally biased region" description="Basic and acidic residues" evidence="1">
    <location>
        <begin position="64"/>
        <end position="78"/>
    </location>
</feature>
<name>A0A150H4Q6_GONPE</name>
<evidence type="ECO:0000313" key="2">
    <source>
        <dbReference type="EMBL" id="KXZ56828.1"/>
    </source>
</evidence>
<protein>
    <submittedName>
        <fullName evidence="2">Uncharacterized protein</fullName>
    </submittedName>
</protein>
<evidence type="ECO:0000313" key="3">
    <source>
        <dbReference type="Proteomes" id="UP000075714"/>
    </source>
</evidence>
<accession>A0A150H4Q6</accession>
<dbReference type="EMBL" id="LSYV01000002">
    <property type="protein sequence ID" value="KXZ56828.1"/>
    <property type="molecule type" value="Genomic_DNA"/>
</dbReference>
<dbReference type="OrthoDB" id="539791at2759"/>
<feature type="compositionally biased region" description="Polar residues" evidence="1">
    <location>
        <begin position="52"/>
        <end position="63"/>
    </location>
</feature>
<feature type="region of interest" description="Disordered" evidence="1">
    <location>
        <begin position="52"/>
        <end position="128"/>
    </location>
</feature>
<evidence type="ECO:0000256" key="1">
    <source>
        <dbReference type="SAM" id="MobiDB-lite"/>
    </source>
</evidence>
<reference evidence="3" key="1">
    <citation type="journal article" date="2016" name="Nat. Commun.">
        <title>The Gonium pectorale genome demonstrates co-option of cell cycle regulation during the evolution of multicellularity.</title>
        <authorList>
            <person name="Hanschen E.R."/>
            <person name="Marriage T.N."/>
            <person name="Ferris P.J."/>
            <person name="Hamaji T."/>
            <person name="Toyoda A."/>
            <person name="Fujiyama A."/>
            <person name="Neme R."/>
            <person name="Noguchi H."/>
            <person name="Minakuchi Y."/>
            <person name="Suzuki M."/>
            <person name="Kawai-Toyooka H."/>
            <person name="Smith D.R."/>
            <person name="Sparks H."/>
            <person name="Anderson J."/>
            <person name="Bakaric R."/>
            <person name="Luria V."/>
            <person name="Karger A."/>
            <person name="Kirschner M.W."/>
            <person name="Durand P.M."/>
            <person name="Michod R.E."/>
            <person name="Nozaki H."/>
            <person name="Olson B.J."/>
        </authorList>
    </citation>
    <scope>NUCLEOTIDE SEQUENCE [LARGE SCALE GENOMIC DNA]</scope>
    <source>
        <strain evidence="3">NIES-2863</strain>
    </source>
</reference>
<feature type="region of interest" description="Disordered" evidence="1">
    <location>
        <begin position="1"/>
        <end position="36"/>
    </location>
</feature>
<proteinExistence type="predicted"/>